<evidence type="ECO:0000256" key="5">
    <source>
        <dbReference type="ARBA" id="ARBA00022617"/>
    </source>
</evidence>
<dbReference type="InterPro" id="IPR036280">
    <property type="entry name" value="Multihaem_cyt_sf"/>
</dbReference>
<dbReference type="InterPro" id="IPR023119">
    <property type="entry name" value="Multihaem_cyt_PRC_cyt_su-like"/>
</dbReference>
<evidence type="ECO:0000256" key="8">
    <source>
        <dbReference type="ARBA" id="ARBA00023004"/>
    </source>
</evidence>
<dbReference type="GO" id="GO:0009055">
    <property type="term" value="F:electron transfer activity"/>
    <property type="evidence" value="ECO:0007669"/>
    <property type="project" value="InterPro"/>
</dbReference>
<name>A0AAU7CYR1_9BACT</name>
<organism evidence="11">
    <name type="scientific">Edaphobacter paludis</name>
    <dbReference type="NCBI Taxonomy" id="3035702"/>
    <lineage>
        <taxon>Bacteria</taxon>
        <taxon>Pseudomonadati</taxon>
        <taxon>Acidobacteriota</taxon>
        <taxon>Terriglobia</taxon>
        <taxon>Terriglobales</taxon>
        <taxon>Acidobacteriaceae</taxon>
        <taxon>Edaphobacter</taxon>
    </lineage>
</organism>
<feature type="region of interest" description="Disordered" evidence="9">
    <location>
        <begin position="133"/>
        <end position="157"/>
    </location>
</feature>
<protein>
    <recommendedName>
        <fullName evidence="2">Photosynthetic reaction center cytochrome c subunit</fullName>
    </recommendedName>
</protein>
<evidence type="ECO:0000256" key="7">
    <source>
        <dbReference type="ARBA" id="ARBA00022982"/>
    </source>
</evidence>
<keyword evidence="5" id="KW-0349">Heme</keyword>
<evidence type="ECO:0000313" key="11">
    <source>
        <dbReference type="EMBL" id="XBH10245.1"/>
    </source>
</evidence>
<dbReference type="Pfam" id="PF02276">
    <property type="entry name" value="CytoC_RC"/>
    <property type="match status" value="1"/>
</dbReference>
<dbReference type="GO" id="GO:0020037">
    <property type="term" value="F:heme binding"/>
    <property type="evidence" value="ECO:0007669"/>
    <property type="project" value="InterPro"/>
</dbReference>
<dbReference type="EMBL" id="CP121195">
    <property type="protein sequence ID" value="XBH13682.1"/>
    <property type="molecule type" value="Genomic_DNA"/>
</dbReference>
<dbReference type="NCBIfam" id="NF033196">
    <property type="entry name" value="c_type_nonphoto"/>
    <property type="match status" value="1"/>
</dbReference>
<evidence type="ECO:0000256" key="9">
    <source>
        <dbReference type="SAM" id="MobiDB-lite"/>
    </source>
</evidence>
<evidence type="ECO:0000256" key="3">
    <source>
        <dbReference type="ARBA" id="ARBA00022448"/>
    </source>
</evidence>
<dbReference type="Gene3D" id="1.10.468.10">
    <property type="entry name" value="Photosynthetic Reaction Center, subunit C, domain 2"/>
    <property type="match status" value="1"/>
</dbReference>
<feature type="signal peptide" evidence="10">
    <location>
        <begin position="1"/>
        <end position="25"/>
    </location>
</feature>
<evidence type="ECO:0000313" key="12">
    <source>
        <dbReference type="EMBL" id="XBH13682.1"/>
    </source>
</evidence>
<sequence length="157" mass="17020">MLHGKHLSRVLIAASLLFPSVSLLAQTAPPAAPPSEAHHEMPKPTNLKVLPKNISSKDLMATMHQFTGSLGVHCNFCHVEDKTTHHLIFASDAKPEKKSARVMMRMTQTINGKYLAQLPDHGSMQKVGCGTCHRGKSTPTEFVPPPEQHGPPPAPAK</sequence>
<dbReference type="RefSeq" id="WP_348267751.1">
    <property type="nucleotide sequence ID" value="NZ_CP121194.1"/>
</dbReference>
<accession>A0AAU7CYR1</accession>
<evidence type="ECO:0000256" key="2">
    <source>
        <dbReference type="ARBA" id="ARBA00015978"/>
    </source>
</evidence>
<evidence type="ECO:0000256" key="10">
    <source>
        <dbReference type="SAM" id="SignalP"/>
    </source>
</evidence>
<evidence type="ECO:0000256" key="1">
    <source>
        <dbReference type="ARBA" id="ARBA00003196"/>
    </source>
</evidence>
<proteinExistence type="predicted"/>
<feature type="chain" id="PRO_5043288710" description="Photosynthetic reaction center cytochrome c subunit" evidence="10">
    <location>
        <begin position="26"/>
        <end position="157"/>
    </location>
</feature>
<dbReference type="SUPFAM" id="SSF48695">
    <property type="entry name" value="Multiheme cytochromes"/>
    <property type="match status" value="1"/>
</dbReference>
<keyword evidence="8" id="KW-0408">Iron</keyword>
<reference evidence="11" key="1">
    <citation type="submission" date="2023-03" db="EMBL/GenBank/DDBJ databases">
        <title>Edaphobacter sp.</title>
        <authorList>
            <person name="Huber K.J."/>
            <person name="Papendorf J."/>
            <person name="Pilke C."/>
            <person name="Bunk B."/>
            <person name="Sproeer C."/>
            <person name="Pester M."/>
        </authorList>
    </citation>
    <scope>NUCLEOTIDE SEQUENCE</scope>
    <source>
        <strain evidence="11">DSM 109919</strain>
        <strain evidence="12">DSM 109920</strain>
    </source>
</reference>
<dbReference type="EMBL" id="CP121194">
    <property type="protein sequence ID" value="XBH10245.1"/>
    <property type="molecule type" value="Genomic_DNA"/>
</dbReference>
<feature type="compositionally biased region" description="Pro residues" evidence="9">
    <location>
        <begin position="142"/>
        <end position="157"/>
    </location>
</feature>
<keyword evidence="10" id="KW-0732">Signal</keyword>
<dbReference type="InterPro" id="IPR003158">
    <property type="entry name" value="Photosyn_RC_cyt_c-su"/>
</dbReference>
<dbReference type="GO" id="GO:0019684">
    <property type="term" value="P:photosynthesis, light reaction"/>
    <property type="evidence" value="ECO:0007669"/>
    <property type="project" value="InterPro"/>
</dbReference>
<evidence type="ECO:0000256" key="4">
    <source>
        <dbReference type="ARBA" id="ARBA00022531"/>
    </source>
</evidence>
<dbReference type="KEGG" id="epl:P4G45_00565"/>
<gene>
    <name evidence="11" type="ORF">P4G45_00565</name>
    <name evidence="12" type="ORF">P8936_00570</name>
</gene>
<comment type="function">
    <text evidence="1">The reaction center of purple bacteria contains a tightly bound cytochrome molecule which re-reduces the photo oxidized primary electron donor.</text>
</comment>
<keyword evidence="6" id="KW-0479">Metal-binding</keyword>
<accession>A0AAU7D9A6</accession>
<keyword evidence="3" id="KW-0813">Transport</keyword>
<dbReference type="GO" id="GO:0005506">
    <property type="term" value="F:iron ion binding"/>
    <property type="evidence" value="ECO:0007669"/>
    <property type="project" value="InterPro"/>
</dbReference>
<dbReference type="AlphaFoldDB" id="A0AAU7CYR1"/>
<evidence type="ECO:0000256" key="6">
    <source>
        <dbReference type="ARBA" id="ARBA00022723"/>
    </source>
</evidence>
<keyword evidence="4" id="KW-0602">Photosynthesis</keyword>
<dbReference type="GO" id="GO:0030077">
    <property type="term" value="C:plasma membrane light-harvesting complex"/>
    <property type="evidence" value="ECO:0007669"/>
    <property type="project" value="InterPro"/>
</dbReference>
<keyword evidence="7" id="KW-0249">Electron transport</keyword>